<feature type="domain" description="C2H2-type" evidence="3">
    <location>
        <begin position="109"/>
        <end position="131"/>
    </location>
</feature>
<dbReference type="Proteomes" id="UP001176961">
    <property type="component" value="Unassembled WGS sequence"/>
</dbReference>
<dbReference type="AlphaFoldDB" id="A0AA36HDZ5"/>
<evidence type="ECO:0000313" key="4">
    <source>
        <dbReference type="EMBL" id="CAJ0608457.1"/>
    </source>
</evidence>
<keyword evidence="1" id="KW-0479">Metal-binding</keyword>
<evidence type="ECO:0000313" key="5">
    <source>
        <dbReference type="Proteomes" id="UP001176961"/>
    </source>
</evidence>
<evidence type="ECO:0000256" key="2">
    <source>
        <dbReference type="SAM" id="MobiDB-lite"/>
    </source>
</evidence>
<dbReference type="GO" id="GO:0008270">
    <property type="term" value="F:zinc ion binding"/>
    <property type="evidence" value="ECO:0007669"/>
    <property type="project" value="UniProtKB-KW"/>
</dbReference>
<keyword evidence="5" id="KW-1185">Reference proteome</keyword>
<gene>
    <name evidence="4" type="ORF">CYNAS_LOCUS20440</name>
</gene>
<dbReference type="EMBL" id="CATQJL010000316">
    <property type="protein sequence ID" value="CAJ0608457.1"/>
    <property type="molecule type" value="Genomic_DNA"/>
</dbReference>
<reference evidence="4" key="1">
    <citation type="submission" date="2023-07" db="EMBL/GenBank/DDBJ databases">
        <authorList>
            <consortium name="CYATHOMIX"/>
        </authorList>
    </citation>
    <scope>NUCLEOTIDE SEQUENCE</scope>
    <source>
        <strain evidence="4">N/A</strain>
    </source>
</reference>
<keyword evidence="1" id="KW-0863">Zinc-finger</keyword>
<feature type="compositionally biased region" description="Polar residues" evidence="2">
    <location>
        <begin position="1"/>
        <end position="10"/>
    </location>
</feature>
<sequence length="234" mass="26435">MEGMETTSLLSDDEITSDEVPPKGRNRLPKFIADSECHSYKKAISDGYFYLECPFSAKKSHYHCMACTKSFINLSEHSQQSCQTIVKSNGNKMVCSRPFCKLKKKQWHFHCAVCDQGFSERSKFQNHVGKHRITISKGPVHIVNQRSILWKREGNGETVGEFQMVNFMADVSKKNTLALESTRTSTPEDDSLPLDLRVKKSPAVSSAVQMTHEARSHSTAADPPFTLRRITFSL</sequence>
<evidence type="ECO:0000256" key="1">
    <source>
        <dbReference type="PROSITE-ProRule" id="PRU00042"/>
    </source>
</evidence>
<evidence type="ECO:0000259" key="3">
    <source>
        <dbReference type="PROSITE" id="PS50157"/>
    </source>
</evidence>
<proteinExistence type="predicted"/>
<comment type="caution">
    <text evidence="4">The sequence shown here is derived from an EMBL/GenBank/DDBJ whole genome shotgun (WGS) entry which is preliminary data.</text>
</comment>
<name>A0AA36HDZ5_CYLNA</name>
<feature type="region of interest" description="Disordered" evidence="2">
    <location>
        <begin position="1"/>
        <end position="27"/>
    </location>
</feature>
<protein>
    <recommendedName>
        <fullName evidence="3">C2H2-type domain-containing protein</fullName>
    </recommendedName>
</protein>
<dbReference type="InterPro" id="IPR013087">
    <property type="entry name" value="Znf_C2H2_type"/>
</dbReference>
<dbReference type="PROSITE" id="PS50157">
    <property type="entry name" value="ZINC_FINGER_C2H2_2"/>
    <property type="match status" value="1"/>
</dbReference>
<keyword evidence="1" id="KW-0862">Zinc</keyword>
<accession>A0AA36HDZ5</accession>
<dbReference type="PROSITE" id="PS00028">
    <property type="entry name" value="ZINC_FINGER_C2H2_1"/>
    <property type="match status" value="1"/>
</dbReference>
<organism evidence="4 5">
    <name type="scientific">Cylicocyclus nassatus</name>
    <name type="common">Nematode worm</name>
    <dbReference type="NCBI Taxonomy" id="53992"/>
    <lineage>
        <taxon>Eukaryota</taxon>
        <taxon>Metazoa</taxon>
        <taxon>Ecdysozoa</taxon>
        <taxon>Nematoda</taxon>
        <taxon>Chromadorea</taxon>
        <taxon>Rhabditida</taxon>
        <taxon>Rhabditina</taxon>
        <taxon>Rhabditomorpha</taxon>
        <taxon>Strongyloidea</taxon>
        <taxon>Strongylidae</taxon>
        <taxon>Cylicocyclus</taxon>
    </lineage>
</organism>